<reference evidence="2 3" key="1">
    <citation type="submission" date="2009-08" db="EMBL/GenBank/DDBJ databases">
        <title>The Genome Sequence of Spizellomyces punctatus strain DAOM BR117.</title>
        <authorList>
            <consortium name="The Broad Institute Genome Sequencing Platform"/>
            <person name="Russ C."/>
            <person name="Cuomo C."/>
            <person name="Shea T."/>
            <person name="Young S.K."/>
            <person name="Zeng Q."/>
            <person name="Koehrsen M."/>
            <person name="Haas B."/>
            <person name="Borodovsky M."/>
            <person name="Guigo R."/>
            <person name="Alvarado L."/>
            <person name="Berlin A."/>
            <person name="Bochicchio J."/>
            <person name="Borenstein D."/>
            <person name="Chapman S."/>
            <person name="Chen Z."/>
            <person name="Engels R."/>
            <person name="Freedman E."/>
            <person name="Gellesch M."/>
            <person name="Goldberg J."/>
            <person name="Griggs A."/>
            <person name="Gujja S."/>
            <person name="Heiman D."/>
            <person name="Hepburn T."/>
            <person name="Howarth C."/>
            <person name="Jen D."/>
            <person name="Larson L."/>
            <person name="Lewis B."/>
            <person name="Mehta T."/>
            <person name="Park D."/>
            <person name="Pearson M."/>
            <person name="Roberts A."/>
            <person name="Saif S."/>
            <person name="Shenoy N."/>
            <person name="Sisk P."/>
            <person name="Stolte C."/>
            <person name="Sykes S."/>
            <person name="Thomson T."/>
            <person name="Walk T."/>
            <person name="White J."/>
            <person name="Yandava C."/>
            <person name="Burger G."/>
            <person name="Gray M.W."/>
            <person name="Holland P.W.H."/>
            <person name="King N."/>
            <person name="Lang F.B.F."/>
            <person name="Roger A.J."/>
            <person name="Ruiz-Trillo I."/>
            <person name="Lander E."/>
            <person name="Nusbaum C."/>
        </authorList>
    </citation>
    <scope>NUCLEOTIDE SEQUENCE [LARGE SCALE GENOMIC DNA]</scope>
    <source>
        <strain evidence="2 3">DAOM BR117</strain>
    </source>
</reference>
<dbReference type="InParanoid" id="A0A0L0H7N6"/>
<evidence type="ECO:0000256" key="1">
    <source>
        <dbReference type="SAM" id="MobiDB-lite"/>
    </source>
</evidence>
<sequence>MSRAIQREFLKEYFHANDLRDWSAKSVVQALFLDCPLPPTNRTTVSDVLEILKNFAEEDSLPKDLRERAARLIIDPAYCRSLDKSLQRTLKKRDMTTYRIHSRGKFINNVSGSNEHVHIAHAHPQRTFDEEREENSLHEPLRMDALGTYQKIELEKEHEENALHETLRLNASGTFLKRKLGDEHEENALHGPLRLDASGTCRDEVEVPPPLPTTQMNTVFEKAISAMINFRKEHKATSTLFWSALDLRDHDPDYPLDDNERATEFVDYTTHQQLVSQFERIMNRASAKLSSSAVALLSVMRTLLECHELNRDVSVLARTIMVHGTAGLIDLLKRSLRNLTERILSEDDEDHTSQTSEDSAAEECNETREIWSKLENDARQMDKDDEMTIWICRKLVECADIANCPQNPTERTIDIYYVVPFAKLPNAGVRYGEGCSRADDEDKKRRQSTTSGGKKVDFDYFLGTDEIGVGENFGYKSSRDKRDGDFIAATKCAIAQIRSLVKKTCVHLEAQNIAPSKELKHGFAQIAVPFHVIRDYTVRFFCMFVVCDELYAFAEWAAVDSAGMNGEILSILDMAENFLLFEALAGNAASLQADLQTAARRLVSTFGKKQRRASIWSRGGAHGVKPRPLVKNSTDRPKTWSRASAPLAGATPKKKVR</sequence>
<organism evidence="2 3">
    <name type="scientific">Spizellomyces punctatus (strain DAOM BR117)</name>
    <dbReference type="NCBI Taxonomy" id="645134"/>
    <lineage>
        <taxon>Eukaryota</taxon>
        <taxon>Fungi</taxon>
        <taxon>Fungi incertae sedis</taxon>
        <taxon>Chytridiomycota</taxon>
        <taxon>Chytridiomycota incertae sedis</taxon>
        <taxon>Chytridiomycetes</taxon>
        <taxon>Spizellomycetales</taxon>
        <taxon>Spizellomycetaceae</taxon>
        <taxon>Spizellomyces</taxon>
    </lineage>
</organism>
<dbReference type="Proteomes" id="UP000053201">
    <property type="component" value="Unassembled WGS sequence"/>
</dbReference>
<feature type="region of interest" description="Disordered" evidence="1">
    <location>
        <begin position="619"/>
        <end position="657"/>
    </location>
</feature>
<feature type="region of interest" description="Disordered" evidence="1">
    <location>
        <begin position="346"/>
        <end position="366"/>
    </location>
</feature>
<dbReference type="OrthoDB" id="2162171at2759"/>
<evidence type="ECO:0000313" key="2">
    <source>
        <dbReference type="EMBL" id="KNC97232.1"/>
    </source>
</evidence>
<accession>A0A0L0H7N6</accession>
<dbReference type="RefSeq" id="XP_016605272.1">
    <property type="nucleotide sequence ID" value="XM_016755784.1"/>
</dbReference>
<keyword evidence="3" id="KW-1185">Reference proteome</keyword>
<dbReference type="EMBL" id="KQ257465">
    <property type="protein sequence ID" value="KNC97232.1"/>
    <property type="molecule type" value="Genomic_DNA"/>
</dbReference>
<proteinExistence type="predicted"/>
<dbReference type="AlphaFoldDB" id="A0A0L0H7N6"/>
<dbReference type="VEuPathDB" id="FungiDB:SPPG_07619"/>
<protein>
    <submittedName>
        <fullName evidence="2">Uncharacterized protein</fullName>
    </submittedName>
</protein>
<dbReference type="GeneID" id="27690825"/>
<name>A0A0L0H7N6_SPIPD</name>
<evidence type="ECO:0000313" key="3">
    <source>
        <dbReference type="Proteomes" id="UP000053201"/>
    </source>
</evidence>
<gene>
    <name evidence="2" type="ORF">SPPG_07619</name>
</gene>